<sequence>MGLKRILCITLLSFNLLTGAESPVSEKLEQSSNVEYNETIKYKTILLRKPPYLLTTNQLTPNHSKSEYDGFGRLIRTSSDTDAGTATTANYSYDSSFPLSAKTTFTTGTGDPDFASRTYTDGMGRNIYTVKSASNGNFAITGRLVYDGTGKVIRKGQSNWASSGEIDRFVLHLEEKNPTSFEYDPIGRIK</sequence>
<dbReference type="Gene3D" id="2.180.10.10">
    <property type="entry name" value="RHS repeat-associated core"/>
    <property type="match status" value="1"/>
</dbReference>
<protein>
    <recommendedName>
        <fullName evidence="3">RHS repeat protein</fullName>
    </recommendedName>
</protein>
<evidence type="ECO:0000313" key="1">
    <source>
        <dbReference type="EMBL" id="EMO52146.1"/>
    </source>
</evidence>
<comment type="caution">
    <text evidence="1">The sequence shown here is derived from an EMBL/GenBank/DDBJ whole genome shotgun (WGS) entry which is preliminary data.</text>
</comment>
<dbReference type="AlphaFoldDB" id="M6VAT0"/>
<name>M6VAT0_9LEPT</name>
<gene>
    <name evidence="1" type="ORF">LEP1GSC172_2480</name>
</gene>
<accession>M6VAT0</accession>
<proteinExistence type="predicted"/>
<organism evidence="1 2">
    <name type="scientific">Leptospira noguchii</name>
    <dbReference type="NCBI Taxonomy" id="28182"/>
    <lineage>
        <taxon>Bacteria</taxon>
        <taxon>Pseudomonadati</taxon>
        <taxon>Spirochaetota</taxon>
        <taxon>Spirochaetia</taxon>
        <taxon>Leptospirales</taxon>
        <taxon>Leptospiraceae</taxon>
        <taxon>Leptospira</taxon>
    </lineage>
</organism>
<dbReference type="EMBL" id="AKWD02000059">
    <property type="protein sequence ID" value="EMO52146.1"/>
    <property type="molecule type" value="Genomic_DNA"/>
</dbReference>
<reference evidence="1 2" key="1">
    <citation type="submission" date="2013-01" db="EMBL/GenBank/DDBJ databases">
        <authorList>
            <person name="Harkins D.M."/>
            <person name="Durkin A.S."/>
            <person name="Brinkac L.M."/>
            <person name="Haft D.H."/>
            <person name="Selengut J.D."/>
            <person name="Sanka R."/>
            <person name="DePew J."/>
            <person name="Purushe J."/>
            <person name="Matthias M.A."/>
            <person name="Vinetz J.M."/>
            <person name="Sutton G.G."/>
            <person name="Nierman W.C."/>
            <person name="Fouts D.E."/>
        </authorList>
    </citation>
    <scope>NUCLEOTIDE SEQUENCE [LARGE SCALE GENOMIC DNA]</scope>
    <source>
        <strain evidence="1 2">HAI1536</strain>
    </source>
</reference>
<evidence type="ECO:0008006" key="3">
    <source>
        <dbReference type="Google" id="ProtNLM"/>
    </source>
</evidence>
<dbReference type="Proteomes" id="UP000012112">
    <property type="component" value="Unassembled WGS sequence"/>
</dbReference>
<evidence type="ECO:0000313" key="2">
    <source>
        <dbReference type="Proteomes" id="UP000012112"/>
    </source>
</evidence>
<feature type="non-terminal residue" evidence="1">
    <location>
        <position position="190"/>
    </location>
</feature>